<evidence type="ECO:0000313" key="2">
    <source>
        <dbReference type="Proteomes" id="UP000001826"/>
    </source>
</evidence>
<keyword evidence="2" id="KW-1185">Reference proteome</keyword>
<dbReference type="STRING" id="190192.MK0579"/>
<dbReference type="NCBIfam" id="TIGR03271">
    <property type="entry name" value="methan_mark_5"/>
    <property type="match status" value="1"/>
</dbReference>
<name>Q8TXT1_METKA</name>
<dbReference type="PATRIC" id="fig|190192.8.peg.614"/>
<dbReference type="Pfam" id="PF09885">
    <property type="entry name" value="DUF2112"/>
    <property type="match status" value="1"/>
</dbReference>
<protein>
    <submittedName>
        <fullName evidence="1">Uncharacterized protein conserved in archaea</fullName>
    </submittedName>
</protein>
<reference evidence="1 2" key="1">
    <citation type="journal article" date="2002" name="Proc. Natl. Acad. Sci. U.S.A.">
        <title>The complete genome of hyperthermophile Methanopyrus kandleri AV19 and monophyly of archaeal methanogens.</title>
        <authorList>
            <person name="Slesarev A.I."/>
            <person name="Mezhevaya K.V."/>
            <person name="Makarova K.S."/>
            <person name="Polushin N.N."/>
            <person name="Shcherbinina O.V."/>
            <person name="Shakhova V.V."/>
            <person name="Belova G.I."/>
            <person name="Aravind L."/>
            <person name="Natale D.A."/>
            <person name="Rogozin I.B."/>
            <person name="Tatusov R.L."/>
            <person name="Wolf Y.I."/>
            <person name="Stetter K.O."/>
            <person name="Malykh A.G."/>
            <person name="Koonin E.V."/>
            <person name="Kozyavkin S.A."/>
        </authorList>
    </citation>
    <scope>NUCLEOTIDE SEQUENCE [LARGE SCALE GENOMIC DNA]</scope>
    <source>
        <strain evidence="2">AV19 / DSM 6324 / JCM 9639 / NBRC 100938</strain>
    </source>
</reference>
<dbReference type="EMBL" id="AE009439">
    <property type="protein sequence ID" value="AAM01794.1"/>
    <property type="molecule type" value="Genomic_DNA"/>
</dbReference>
<dbReference type="KEGG" id="mka:MK0579"/>
<sequence length="148" mass="16579">MLVLARVFIHPPNSLILHDLVERFGHEPLSLPKEISKRVRDPEIDSPPMNVTPQDAKRGLKYAAVEVPSGVRGRLALIGPLIEKADAAIVVTGIEDFSFGCLGCDRTNEFVTYLVRRQGIPVLELEYPKSEEEAKAFVREIRDFLESL</sequence>
<dbReference type="EnsemblBacteria" id="AAM01794">
    <property type="protein sequence ID" value="AAM01794"/>
    <property type="gene ID" value="MK0579"/>
</dbReference>
<dbReference type="InterPro" id="IPR012356">
    <property type="entry name" value="Methan_mark_5"/>
</dbReference>
<dbReference type="HOGENOM" id="CLU_1567127_0_0_2"/>
<dbReference type="InParanoid" id="Q8TXT1"/>
<dbReference type="Proteomes" id="UP000001826">
    <property type="component" value="Chromosome"/>
</dbReference>
<dbReference type="FunCoup" id="Q8TXT1">
    <property type="interactions" value="10"/>
</dbReference>
<proteinExistence type="predicted"/>
<evidence type="ECO:0000313" key="1">
    <source>
        <dbReference type="EMBL" id="AAM01794.1"/>
    </source>
</evidence>
<gene>
    <name evidence="1" type="ordered locus">MK0579</name>
</gene>
<dbReference type="PaxDb" id="190192-MK0579"/>
<dbReference type="PIRSF" id="PIRSF018781">
    <property type="entry name" value="UCP018781"/>
    <property type="match status" value="1"/>
</dbReference>
<organism evidence="1 2">
    <name type="scientific">Methanopyrus kandleri (strain AV19 / DSM 6324 / JCM 9639 / NBRC 100938)</name>
    <dbReference type="NCBI Taxonomy" id="190192"/>
    <lineage>
        <taxon>Archaea</taxon>
        <taxon>Methanobacteriati</taxon>
        <taxon>Methanobacteriota</taxon>
        <taxon>Methanomada group</taxon>
        <taxon>Methanopyri</taxon>
        <taxon>Methanopyrales</taxon>
        <taxon>Methanopyraceae</taxon>
        <taxon>Methanopyrus</taxon>
    </lineage>
</organism>
<dbReference type="AlphaFoldDB" id="Q8TXT1"/>
<accession>Q8TXT1</accession>